<dbReference type="Proteomes" id="UP001596066">
    <property type="component" value="Unassembled WGS sequence"/>
</dbReference>
<name>A0ABW0VMX9_9ACTN</name>
<proteinExistence type="predicted"/>
<evidence type="ECO:0008006" key="4">
    <source>
        <dbReference type="Google" id="ProtNLM"/>
    </source>
</evidence>
<dbReference type="Gene3D" id="2.60.40.10">
    <property type="entry name" value="Immunoglobulins"/>
    <property type="match status" value="1"/>
</dbReference>
<comment type="caution">
    <text evidence="2">The sequence shown here is derived from an EMBL/GenBank/DDBJ whole genome shotgun (WGS) entry which is preliminary data.</text>
</comment>
<dbReference type="RefSeq" id="WP_380232387.1">
    <property type="nucleotide sequence ID" value="NZ_JBHSOC010000095.1"/>
</dbReference>
<evidence type="ECO:0000256" key="1">
    <source>
        <dbReference type="SAM" id="MobiDB-lite"/>
    </source>
</evidence>
<organism evidence="2 3">
    <name type="scientific">Kitasatospora cinereorecta</name>
    <dbReference type="NCBI Taxonomy" id="285560"/>
    <lineage>
        <taxon>Bacteria</taxon>
        <taxon>Bacillati</taxon>
        <taxon>Actinomycetota</taxon>
        <taxon>Actinomycetes</taxon>
        <taxon>Kitasatosporales</taxon>
        <taxon>Streptomycetaceae</taxon>
        <taxon>Kitasatospora</taxon>
    </lineage>
</organism>
<reference evidence="3" key="1">
    <citation type="journal article" date="2019" name="Int. J. Syst. Evol. Microbiol.">
        <title>The Global Catalogue of Microorganisms (GCM) 10K type strain sequencing project: providing services to taxonomists for standard genome sequencing and annotation.</title>
        <authorList>
            <consortium name="The Broad Institute Genomics Platform"/>
            <consortium name="The Broad Institute Genome Sequencing Center for Infectious Disease"/>
            <person name="Wu L."/>
            <person name="Ma J."/>
        </authorList>
    </citation>
    <scope>NUCLEOTIDE SEQUENCE [LARGE SCALE GENOMIC DNA]</scope>
    <source>
        <strain evidence="3">CGMCC 4.1622</strain>
    </source>
</reference>
<accession>A0ABW0VMX9</accession>
<evidence type="ECO:0000313" key="3">
    <source>
        <dbReference type="Proteomes" id="UP001596066"/>
    </source>
</evidence>
<gene>
    <name evidence="2" type="ORF">ACFPZF_33630</name>
</gene>
<feature type="region of interest" description="Disordered" evidence="1">
    <location>
        <begin position="16"/>
        <end position="37"/>
    </location>
</feature>
<sequence>MECTITLANESTSNASFTWQADSDPPGAAFDRSSGSIAPGKSQTVHVVADLGCPVTFHFRDRRHVAEQQMVMNSNCLPGSS</sequence>
<evidence type="ECO:0000313" key="2">
    <source>
        <dbReference type="EMBL" id="MFC5646277.1"/>
    </source>
</evidence>
<dbReference type="InterPro" id="IPR013783">
    <property type="entry name" value="Ig-like_fold"/>
</dbReference>
<dbReference type="EMBL" id="JBHSOC010000095">
    <property type="protein sequence ID" value="MFC5646277.1"/>
    <property type="molecule type" value="Genomic_DNA"/>
</dbReference>
<keyword evidence="3" id="KW-1185">Reference proteome</keyword>
<protein>
    <recommendedName>
        <fullName evidence="4">Ig-like domain-containing protein</fullName>
    </recommendedName>
</protein>